<dbReference type="PROSITE" id="PS00216">
    <property type="entry name" value="SUGAR_TRANSPORT_1"/>
    <property type="match status" value="1"/>
</dbReference>
<dbReference type="InterPro" id="IPR005828">
    <property type="entry name" value="MFS_sugar_transport-like"/>
</dbReference>
<keyword evidence="5 8" id="KW-1133">Transmembrane helix</keyword>
<evidence type="ECO:0000256" key="6">
    <source>
        <dbReference type="ARBA" id="ARBA00023136"/>
    </source>
</evidence>
<feature type="transmembrane region" description="Helical" evidence="8">
    <location>
        <begin position="152"/>
        <end position="178"/>
    </location>
</feature>
<evidence type="ECO:0000256" key="4">
    <source>
        <dbReference type="ARBA" id="ARBA00022692"/>
    </source>
</evidence>
<feature type="transmembrane region" description="Helical" evidence="8">
    <location>
        <begin position="310"/>
        <end position="333"/>
    </location>
</feature>
<dbReference type="InterPro" id="IPR005829">
    <property type="entry name" value="Sugar_transporter_CS"/>
</dbReference>
<feature type="transmembrane region" description="Helical" evidence="8">
    <location>
        <begin position="64"/>
        <end position="82"/>
    </location>
</feature>
<organism evidence="10 11">
    <name type="scientific">Sporothrix curviconia</name>
    <dbReference type="NCBI Taxonomy" id="1260050"/>
    <lineage>
        <taxon>Eukaryota</taxon>
        <taxon>Fungi</taxon>
        <taxon>Dikarya</taxon>
        <taxon>Ascomycota</taxon>
        <taxon>Pezizomycotina</taxon>
        <taxon>Sordariomycetes</taxon>
        <taxon>Sordariomycetidae</taxon>
        <taxon>Ophiostomatales</taxon>
        <taxon>Ophiostomataceae</taxon>
        <taxon>Sporothrix</taxon>
    </lineage>
</organism>
<keyword evidence="11" id="KW-1185">Reference proteome</keyword>
<feature type="transmembrane region" description="Helical" evidence="8">
    <location>
        <begin position="414"/>
        <end position="432"/>
    </location>
</feature>
<dbReference type="NCBIfam" id="TIGR00879">
    <property type="entry name" value="SP"/>
    <property type="match status" value="1"/>
</dbReference>
<dbReference type="Proteomes" id="UP001642405">
    <property type="component" value="Unassembled WGS sequence"/>
</dbReference>
<feature type="transmembrane region" description="Helical" evidence="8">
    <location>
        <begin position="371"/>
        <end position="393"/>
    </location>
</feature>
<evidence type="ECO:0000256" key="3">
    <source>
        <dbReference type="ARBA" id="ARBA00022448"/>
    </source>
</evidence>
<dbReference type="PANTHER" id="PTHR48022:SF11">
    <property type="entry name" value="MONOSACCHARIDE TRANSPORTER (HXT8), PUTATIVE (AFU_ORTHOLOGUE AFUA_2G08120)-RELATED"/>
    <property type="match status" value="1"/>
</dbReference>
<evidence type="ECO:0000256" key="2">
    <source>
        <dbReference type="ARBA" id="ARBA00010992"/>
    </source>
</evidence>
<dbReference type="Pfam" id="PF00083">
    <property type="entry name" value="Sugar_tr"/>
    <property type="match status" value="1"/>
</dbReference>
<evidence type="ECO:0000256" key="5">
    <source>
        <dbReference type="ARBA" id="ARBA00022989"/>
    </source>
</evidence>
<protein>
    <recommendedName>
        <fullName evidence="9">Major facilitator superfamily (MFS) profile domain-containing protein</fullName>
    </recommendedName>
</protein>
<feature type="transmembrane region" description="Helical" evidence="8">
    <location>
        <begin position="94"/>
        <end position="114"/>
    </location>
</feature>
<feature type="transmembrane region" description="Helical" evidence="8">
    <location>
        <begin position="444"/>
        <end position="463"/>
    </location>
</feature>
<evidence type="ECO:0000256" key="8">
    <source>
        <dbReference type="SAM" id="Phobius"/>
    </source>
</evidence>
<dbReference type="SUPFAM" id="SSF103473">
    <property type="entry name" value="MFS general substrate transporter"/>
    <property type="match status" value="1"/>
</dbReference>
<keyword evidence="3 7" id="KW-0813">Transport</keyword>
<comment type="similarity">
    <text evidence="2 7">Belongs to the major facilitator superfamily. Sugar transporter (TC 2.A.1.1) family.</text>
</comment>
<dbReference type="InterPro" id="IPR036259">
    <property type="entry name" value="MFS_trans_sf"/>
</dbReference>
<dbReference type="InterPro" id="IPR003663">
    <property type="entry name" value="Sugar/inositol_transpt"/>
</dbReference>
<reference evidence="10 11" key="1">
    <citation type="submission" date="2024-01" db="EMBL/GenBank/DDBJ databases">
        <authorList>
            <person name="Allen C."/>
            <person name="Tagirdzhanova G."/>
        </authorList>
    </citation>
    <scope>NUCLEOTIDE SEQUENCE [LARGE SCALE GENOMIC DNA]</scope>
</reference>
<feature type="domain" description="Major facilitator superfamily (MFS) profile" evidence="9">
    <location>
        <begin position="13"/>
        <end position="467"/>
    </location>
</feature>
<feature type="transmembrane region" description="Helical" evidence="8">
    <location>
        <begin position="345"/>
        <end position="365"/>
    </location>
</feature>
<dbReference type="PROSITE" id="PS50850">
    <property type="entry name" value="MFS"/>
    <property type="match status" value="1"/>
</dbReference>
<comment type="caution">
    <text evidence="10">The sequence shown here is derived from an EMBL/GenBank/DDBJ whole genome shotgun (WGS) entry which is preliminary data.</text>
</comment>
<dbReference type="EMBL" id="CAWUHB010000002">
    <property type="protein sequence ID" value="CAK7210027.1"/>
    <property type="molecule type" value="Genomic_DNA"/>
</dbReference>
<keyword evidence="6 8" id="KW-0472">Membrane</keyword>
<evidence type="ECO:0000259" key="9">
    <source>
        <dbReference type="PROSITE" id="PS50850"/>
    </source>
</evidence>
<evidence type="ECO:0000256" key="1">
    <source>
        <dbReference type="ARBA" id="ARBA00004141"/>
    </source>
</evidence>
<feature type="transmembrane region" description="Helical" evidence="8">
    <location>
        <begin position="190"/>
        <end position="207"/>
    </location>
</feature>
<dbReference type="PRINTS" id="PR00171">
    <property type="entry name" value="SUGRTRNSPORT"/>
</dbReference>
<feature type="transmembrane region" description="Helical" evidence="8">
    <location>
        <begin position="277"/>
        <end position="298"/>
    </location>
</feature>
<feature type="transmembrane region" description="Helical" evidence="8">
    <location>
        <begin position="120"/>
        <end position="140"/>
    </location>
</feature>
<accession>A0ABP0ARX5</accession>
<evidence type="ECO:0000256" key="7">
    <source>
        <dbReference type="RuleBase" id="RU003346"/>
    </source>
</evidence>
<dbReference type="InterPro" id="IPR020846">
    <property type="entry name" value="MFS_dom"/>
</dbReference>
<dbReference type="Gene3D" id="1.20.1250.20">
    <property type="entry name" value="MFS general substrate transporter like domains"/>
    <property type="match status" value="1"/>
</dbReference>
<comment type="subcellular location">
    <subcellularLocation>
        <location evidence="1">Membrane</location>
        <topology evidence="1">Multi-pass membrane protein</topology>
    </subcellularLocation>
</comment>
<evidence type="ECO:0000313" key="10">
    <source>
        <dbReference type="EMBL" id="CAK7210027.1"/>
    </source>
</evidence>
<sequence length="516" mass="56407">MANRKLTKYNVLIIAFAALGSLTFGYSNMIIGSTLGQPTFVYVEARLVATEYFHVNQSGNSDKITGAMNGIYTGGGFLGALFSSWTADRFGRKWTIFLGALLACSGGALTAAAMNLAMFLVFRFVNGWGIGVLLALVPLYQSEVSPPHNRGLMVGFHGVVVTIGYCGGSWIGFGFYFLDGLHGAQWRVPLAIQAIPPLLCCFSILFLPESPRWLVAQDRAEEALAIVRRLHQHPKDPDDAYAVREYHQILQQHDIDRKFNVSWYELFAKPSYRKRMAIGFIVLFGAQTTGTTVIANYGPSLYSTLGFGSTLQLLLSAVYATIALCGNFFNALTVDHIGRVTALKIGWIGDLCSLIGECVALSVFQRTGARSAAVACVVFLFTHIFCFAFNIDVRSSPCSVYTSEIFPNHIRSKGMAWSISSYFAALIIYLQVAPTAFATIGWKFYLVFVVALSVFITPLFFYCPESKGLSLEEIGRLFGDESTDIALDGPGSLDAKLALGRDVEMLGPTHDELAEA</sequence>
<gene>
    <name evidence="10" type="ORF">SCUCBS95973_000653</name>
</gene>
<dbReference type="InterPro" id="IPR050360">
    <property type="entry name" value="MFS_Sugar_Transporters"/>
</dbReference>
<proteinExistence type="inferred from homology"/>
<dbReference type="PANTHER" id="PTHR48022">
    <property type="entry name" value="PLASTIDIC GLUCOSE TRANSPORTER 4"/>
    <property type="match status" value="1"/>
</dbReference>
<evidence type="ECO:0000313" key="11">
    <source>
        <dbReference type="Proteomes" id="UP001642405"/>
    </source>
</evidence>
<keyword evidence="4 8" id="KW-0812">Transmembrane</keyword>
<name>A0ABP0ARX5_9PEZI</name>